<evidence type="ECO:0000313" key="3">
    <source>
        <dbReference type="Proteomes" id="UP000599688"/>
    </source>
</evidence>
<name>A0A916ZQQ4_9FLAO</name>
<accession>A0A916ZQQ4</accession>
<evidence type="ECO:0000313" key="2">
    <source>
        <dbReference type="EMBL" id="GGE06807.1"/>
    </source>
</evidence>
<sequence length="140" mass="16535">MDALQNEVIIKEFNQKKIKLTNYRVRFYSSRNTYTSIMLDKISVINILYFEKKKYLHFAIISAFGVFLSFQFNLPFQFPLGLSILFYLAYIFHKEKVIYINSEDSKSVNFSVSGLSADVIDEFIQETEKKSLELKRMLIK</sequence>
<gene>
    <name evidence="2" type="ORF">GCM10010831_05380</name>
</gene>
<comment type="caution">
    <text evidence="2">The sequence shown here is derived from an EMBL/GenBank/DDBJ whole genome shotgun (WGS) entry which is preliminary data.</text>
</comment>
<organism evidence="2 3">
    <name type="scientific">Psychroflexus salis</name>
    <dbReference type="NCBI Taxonomy" id="1526574"/>
    <lineage>
        <taxon>Bacteria</taxon>
        <taxon>Pseudomonadati</taxon>
        <taxon>Bacteroidota</taxon>
        <taxon>Flavobacteriia</taxon>
        <taxon>Flavobacteriales</taxon>
        <taxon>Flavobacteriaceae</taxon>
        <taxon>Psychroflexus</taxon>
    </lineage>
</organism>
<feature type="transmembrane region" description="Helical" evidence="1">
    <location>
        <begin position="55"/>
        <end position="70"/>
    </location>
</feature>
<reference evidence="2 3" key="1">
    <citation type="journal article" date="2014" name="Int. J. Syst. Evol. Microbiol.">
        <title>Complete genome sequence of Corynebacterium casei LMG S-19264T (=DSM 44701T), isolated from a smear-ripened cheese.</title>
        <authorList>
            <consortium name="US DOE Joint Genome Institute (JGI-PGF)"/>
            <person name="Walter F."/>
            <person name="Albersmeier A."/>
            <person name="Kalinowski J."/>
            <person name="Ruckert C."/>
        </authorList>
    </citation>
    <scope>NUCLEOTIDE SEQUENCE [LARGE SCALE GENOMIC DNA]</scope>
    <source>
        <strain evidence="2 3">CGMCC 1.12925</strain>
    </source>
</reference>
<keyword evidence="1" id="KW-0472">Membrane</keyword>
<keyword evidence="1" id="KW-1133">Transmembrane helix</keyword>
<dbReference type="RefSeq" id="WP_188405231.1">
    <property type="nucleotide sequence ID" value="NZ_BMGL01000003.1"/>
</dbReference>
<feature type="transmembrane region" description="Helical" evidence="1">
    <location>
        <begin position="76"/>
        <end position="92"/>
    </location>
</feature>
<keyword evidence="1" id="KW-0812">Transmembrane</keyword>
<dbReference type="EMBL" id="BMGL01000003">
    <property type="protein sequence ID" value="GGE06807.1"/>
    <property type="molecule type" value="Genomic_DNA"/>
</dbReference>
<keyword evidence="3" id="KW-1185">Reference proteome</keyword>
<proteinExistence type="predicted"/>
<evidence type="ECO:0000256" key="1">
    <source>
        <dbReference type="SAM" id="Phobius"/>
    </source>
</evidence>
<dbReference type="AlphaFoldDB" id="A0A916ZQQ4"/>
<protein>
    <submittedName>
        <fullName evidence="2">Uncharacterized protein</fullName>
    </submittedName>
</protein>
<dbReference type="Proteomes" id="UP000599688">
    <property type="component" value="Unassembled WGS sequence"/>
</dbReference>